<dbReference type="Proteomes" id="UP001224392">
    <property type="component" value="Unassembled WGS sequence"/>
</dbReference>
<keyword evidence="3" id="KW-1185">Reference proteome</keyword>
<feature type="compositionally biased region" description="Low complexity" evidence="1">
    <location>
        <begin position="22"/>
        <end position="39"/>
    </location>
</feature>
<reference evidence="2 3" key="1">
    <citation type="submission" date="2023-04" db="EMBL/GenBank/DDBJ databases">
        <title>Marinobulbifer ophiurae gen. nov., sp. Nov., isolate from tissue of brittle star Ophioplocus japonicus.</title>
        <authorList>
            <person name="Kawano K."/>
            <person name="Sawayama S."/>
            <person name="Nakagawa S."/>
        </authorList>
    </citation>
    <scope>NUCLEOTIDE SEQUENCE [LARGE SCALE GENOMIC DNA]</scope>
    <source>
        <strain evidence="2 3">NKW57</strain>
    </source>
</reference>
<name>A0ABQ6LYA8_9GAMM</name>
<gene>
    <name evidence="2" type="ORF">MNKW57_13520</name>
</gene>
<organism evidence="2 3">
    <name type="scientific">Biformimicrobium ophioploci</name>
    <dbReference type="NCBI Taxonomy" id="3036711"/>
    <lineage>
        <taxon>Bacteria</taxon>
        <taxon>Pseudomonadati</taxon>
        <taxon>Pseudomonadota</taxon>
        <taxon>Gammaproteobacteria</taxon>
        <taxon>Cellvibrionales</taxon>
        <taxon>Microbulbiferaceae</taxon>
        <taxon>Biformimicrobium</taxon>
    </lineage>
</organism>
<dbReference type="Gene3D" id="2.60.40.10">
    <property type="entry name" value="Immunoglobulins"/>
    <property type="match status" value="1"/>
</dbReference>
<protein>
    <submittedName>
        <fullName evidence="2">Uncharacterized protein</fullName>
    </submittedName>
</protein>
<sequence>MLAAGCDKSSSSDSPPPPTPVTPTTTGGNTGTDTGVVPVAGTGDLTLSGQVTYDRVPHSGTSLCYGCTRREPVRGAEVDLLGAGGERLARTRTDANGNYAFRVDPGLRVQVRVNARYASAGVPGWGFSVTDNTSGNALYVLDGELADSGESDSTRNLHALSGWGGDGYSGERAAAPFAILDTSYQFLQALLAMNGELVLPPMQLRWSVNNRPVSGSTNISTGAFPSSFFTGGNVYLLGAENVDTEEYDPAVILHELGHYLENALARSDSMGGSHAVGQVLDMRVAYSEGLATAIAGLTGNFSMYIDSTGNRQQGGFRFPIDTNPYGAKGWYSEGSVQTLIYQLLRDPAGPGIRGLLETFADSGYRNTEGMMSIYPFLHRMRALYPDFVQTIDAMAAQHEVFGSGVFGENETNGTLDLPVYGALVPGVSQVGCSSNGYGEYNKLGNRRYYRLALSSRRQLDIEAMDSAGGNSDPDIIVYRRGRPVARANGSASGVERLSTTLSAGEYVVELHDYNNLDNEGSTGGETCFDLSARKPGATVSMAAQPARLDNAGATARLPVKLFSAPGSQLQVQVTAQDGLSLGQSEYWLDGSGEIEIDLVAMTPGQHFVDLHVQQVDRHGRHSHQSVSVPVQVGAPVSMGDPVQAGRLQQQGDVVYRVMRAQEQRY</sequence>
<dbReference type="EMBL" id="BSYJ01000003">
    <property type="protein sequence ID" value="GMG87031.1"/>
    <property type="molecule type" value="Genomic_DNA"/>
</dbReference>
<feature type="region of interest" description="Disordered" evidence="1">
    <location>
        <begin position="1"/>
        <end position="41"/>
    </location>
</feature>
<evidence type="ECO:0000313" key="3">
    <source>
        <dbReference type="Proteomes" id="UP001224392"/>
    </source>
</evidence>
<dbReference type="InterPro" id="IPR013783">
    <property type="entry name" value="Ig-like_fold"/>
</dbReference>
<comment type="caution">
    <text evidence="2">The sequence shown here is derived from an EMBL/GenBank/DDBJ whole genome shotgun (WGS) entry which is preliminary data.</text>
</comment>
<dbReference type="RefSeq" id="WP_285763672.1">
    <property type="nucleotide sequence ID" value="NZ_BSYJ01000003.1"/>
</dbReference>
<proteinExistence type="predicted"/>
<dbReference type="SUPFAM" id="SSF49464">
    <property type="entry name" value="Carboxypeptidase regulatory domain-like"/>
    <property type="match status" value="1"/>
</dbReference>
<evidence type="ECO:0000313" key="2">
    <source>
        <dbReference type="EMBL" id="GMG87031.1"/>
    </source>
</evidence>
<dbReference type="InterPro" id="IPR008969">
    <property type="entry name" value="CarboxyPept-like_regulatory"/>
</dbReference>
<accession>A0ABQ6LYA8</accession>
<evidence type="ECO:0000256" key="1">
    <source>
        <dbReference type="SAM" id="MobiDB-lite"/>
    </source>
</evidence>